<dbReference type="Proteomes" id="UP000036756">
    <property type="component" value="Unassembled WGS sequence"/>
</dbReference>
<proteinExistence type="predicted"/>
<protein>
    <recommendedName>
        <fullName evidence="1">DUF3298 domain-containing protein</fullName>
    </recommendedName>
</protein>
<dbReference type="Pfam" id="PF11738">
    <property type="entry name" value="DUF3298"/>
    <property type="match status" value="1"/>
</dbReference>
<dbReference type="EMBL" id="LFVU01000024">
    <property type="protein sequence ID" value="KMT22131.1"/>
    <property type="molecule type" value="Genomic_DNA"/>
</dbReference>
<sequence>MSSRKGREKRQRKKQKSKDIDKIRIESIKLYPALRNEKDGAIYGYIDSKGNFVIKPKYQIAYDFNGSGIGIVQENKLMGGINTKGEYVIKPIYDSINPYKEGRAIYVLNGTMGVIDEVGNIITKKSYSFISDYTGGRAIIGVSNQDGSYTYGYIDREGNEIIPPKLLEANEFNDDVALVKVKDDVYGLINKEGKLLNTYNYGYVSQYGDGVMVFANSFNGPFGYINREGKVVIKPIYKVATGFKDGVAIVSTEEVYNFKYGVINLEGKYVFTPIYSKIEHLGEGRLALGMPIGDDKNIGTSIYAIGDTTGKRLSDFKYLVVGEYEKGLSYGSDSNYTFFIDKNGNIDKSLPIVKGSGELRFVNDIIRANIDFSPYYLTRSGKVIYKPNDTIVLSPKYSATRLKYKPNINYLIYYPEVKGVTDKKTEKDINLRLKEMSYFKPYTEENTKSPETINPDDVLNYNYYGDFSVEFFKKNLLVLNLIGYYYPFGAAHGMPSKKTPSIDLVTGKFYSLGDLFMGGVYWVGELNKIIENMIKTDPQYNDLFDNAFKGITLDQSFYIDENNLYIYFPPYELAPYAAGFVTFKIPFVDIQGMINKEGSFYKSFNI</sequence>
<dbReference type="AlphaFoldDB" id="A0A0J8G352"/>
<evidence type="ECO:0000313" key="3">
    <source>
        <dbReference type="Proteomes" id="UP000036756"/>
    </source>
</evidence>
<name>A0A0J8G352_CLOCY</name>
<dbReference type="Gene3D" id="3.90.640.20">
    <property type="entry name" value="Heat-shock cognate protein, ATPase"/>
    <property type="match status" value="1"/>
</dbReference>
<dbReference type="Pfam" id="PF14903">
    <property type="entry name" value="WG_beta_rep"/>
    <property type="match status" value="6"/>
</dbReference>
<dbReference type="STRING" id="1121307.CLCY_4c01040"/>
<accession>A0A0J8G352</accession>
<dbReference type="InterPro" id="IPR021729">
    <property type="entry name" value="DUF3298"/>
</dbReference>
<dbReference type="RefSeq" id="WP_048570232.1">
    <property type="nucleotide sequence ID" value="NZ_LFVU01000024.1"/>
</dbReference>
<evidence type="ECO:0000313" key="2">
    <source>
        <dbReference type="EMBL" id="KMT22131.1"/>
    </source>
</evidence>
<reference evidence="2 3" key="1">
    <citation type="submission" date="2015-06" db="EMBL/GenBank/DDBJ databases">
        <title>Draft genome sequence of the purine-degrading Clostridium cylindrosporum HC-1 (DSM 605).</title>
        <authorList>
            <person name="Poehlein A."/>
            <person name="Schiel-Bengelsdorf B."/>
            <person name="Bengelsdorf F."/>
            <person name="Daniel R."/>
            <person name="Duerre P."/>
        </authorList>
    </citation>
    <scope>NUCLEOTIDE SEQUENCE [LARGE SCALE GENOMIC DNA]</scope>
    <source>
        <strain evidence="2 3">DSM 605</strain>
    </source>
</reference>
<gene>
    <name evidence="2" type="ORF">CLCY_4c01040</name>
</gene>
<dbReference type="PATRIC" id="fig|1121307.3.peg.1758"/>
<organism evidence="2 3">
    <name type="scientific">Clostridium cylindrosporum DSM 605</name>
    <dbReference type="NCBI Taxonomy" id="1121307"/>
    <lineage>
        <taxon>Bacteria</taxon>
        <taxon>Bacillati</taxon>
        <taxon>Bacillota</taxon>
        <taxon>Clostridia</taxon>
        <taxon>Eubacteriales</taxon>
        <taxon>Clostridiaceae</taxon>
        <taxon>Clostridium</taxon>
    </lineage>
</organism>
<evidence type="ECO:0000259" key="1">
    <source>
        <dbReference type="Pfam" id="PF11738"/>
    </source>
</evidence>
<dbReference type="PANTHER" id="PTHR37841">
    <property type="entry name" value="GLR2918 PROTEIN"/>
    <property type="match status" value="1"/>
</dbReference>
<comment type="caution">
    <text evidence="2">The sequence shown here is derived from an EMBL/GenBank/DDBJ whole genome shotgun (WGS) entry which is preliminary data.</text>
</comment>
<dbReference type="OrthoDB" id="210273at2"/>
<dbReference type="PANTHER" id="PTHR37841:SF1">
    <property type="entry name" value="DUF3298 DOMAIN-CONTAINING PROTEIN"/>
    <property type="match status" value="1"/>
</dbReference>
<dbReference type="InterPro" id="IPR037126">
    <property type="entry name" value="PdaC/RsiV-like_sf"/>
</dbReference>
<keyword evidence="3" id="KW-1185">Reference proteome</keyword>
<dbReference type="Gene3D" id="3.30.565.40">
    <property type="entry name" value="Fervidobacterium nodosum Rt17-B1 like"/>
    <property type="match status" value="1"/>
</dbReference>
<feature type="domain" description="DUF3298" evidence="1">
    <location>
        <begin position="514"/>
        <end position="587"/>
    </location>
</feature>
<dbReference type="InterPro" id="IPR032774">
    <property type="entry name" value="WG_beta_rep"/>
</dbReference>